<evidence type="ECO:0000256" key="14">
    <source>
        <dbReference type="ARBA" id="ARBA00081847"/>
    </source>
</evidence>
<keyword evidence="7" id="KW-0809">Transit peptide</keyword>
<evidence type="ECO:0000256" key="12">
    <source>
        <dbReference type="ARBA" id="ARBA00078262"/>
    </source>
</evidence>
<gene>
    <name evidence="16" type="ORF">DPMN_094636</name>
</gene>
<evidence type="ECO:0000259" key="15">
    <source>
        <dbReference type="Pfam" id="PF00291"/>
    </source>
</evidence>
<comment type="function">
    <text evidence="10">Catalyzes the conversion of O-succinyl-L-serine into cysteine, the last step in the cysteine biosynthesis pathway. Can also use O-acetyl-L-serine.</text>
</comment>
<dbReference type="EMBL" id="JAIWYP010000003">
    <property type="protein sequence ID" value="KAH3852137.1"/>
    <property type="molecule type" value="Genomic_DNA"/>
</dbReference>
<keyword evidence="8" id="KW-0496">Mitochondrion</keyword>
<evidence type="ECO:0000256" key="3">
    <source>
        <dbReference type="ARBA" id="ARBA00004962"/>
    </source>
</evidence>
<reference evidence="16" key="2">
    <citation type="submission" date="2020-11" db="EMBL/GenBank/DDBJ databases">
        <authorList>
            <person name="McCartney M.A."/>
            <person name="Auch B."/>
            <person name="Kono T."/>
            <person name="Mallez S."/>
            <person name="Becker A."/>
            <person name="Gohl D.M."/>
            <person name="Silverstein K.A.T."/>
            <person name="Koren S."/>
            <person name="Bechman K.B."/>
            <person name="Herman A."/>
            <person name="Abrahante J.E."/>
            <person name="Garbe J."/>
        </authorList>
    </citation>
    <scope>NUCLEOTIDE SEQUENCE</scope>
    <source>
        <strain evidence="16">Duluth1</strain>
        <tissue evidence="16">Whole animal</tissue>
    </source>
</reference>
<keyword evidence="6" id="KW-0663">Pyridoxal phosphate</keyword>
<evidence type="ECO:0000313" key="17">
    <source>
        <dbReference type="Proteomes" id="UP000828390"/>
    </source>
</evidence>
<comment type="cofactor">
    <cofactor evidence="1">
        <name>pyridoxal 5'-phosphate</name>
        <dbReference type="ChEBI" id="CHEBI:597326"/>
    </cofactor>
</comment>
<evidence type="ECO:0000256" key="5">
    <source>
        <dbReference type="ARBA" id="ARBA00022679"/>
    </source>
</evidence>
<sequence length="456" mass="51196">MPSPMKASRVYKMNITNCVIEDYCTEHNSPVLNEIPDTLALNVQNMSKEFDCFHEDTIEYISDGNISYDFIEDADEKMMPSLSDVGQTLVLEAQYKNHICAFKRLLKFDEGRSYSRSIYHMELLTEVLRYIKEGRHVNISNLTDYSYIGRLKCDNPSKLLGRDLMNLTEEEEQRQLSPSQELTKLENWLKCTWSLKCWGREFHSLAAPKRKELMPNAILQDNIDSNAIRNGIVGMVGRTPLVRLNKISNETGCEILAKVEFCNGGGSVKDRAAYYLIKDALEKGQLGPGGTVVEGTAGNTGIGLAHMCLAMGYKCVIYMPDNQSQEKIDMLKTLGADVRPCPVKPFTDEMNYNHQAKRYAESIENAVWTNQFDNTANRRAHIETTGPEIWNDTKGKVTAIVFGTGTGGTLAGRLGLQAIQLVSFWDGQSSTKHLVSFWDGPLPTIPLVSFGWPIVH</sequence>
<evidence type="ECO:0000256" key="6">
    <source>
        <dbReference type="ARBA" id="ARBA00022898"/>
    </source>
</evidence>
<evidence type="ECO:0000313" key="16">
    <source>
        <dbReference type="EMBL" id="KAH3852137.1"/>
    </source>
</evidence>
<comment type="caution">
    <text evidence="16">The sequence shown here is derived from an EMBL/GenBank/DDBJ whole genome shotgun (WGS) entry which is preliminary data.</text>
</comment>
<dbReference type="GO" id="GO:0006534">
    <property type="term" value="P:cysteine metabolic process"/>
    <property type="evidence" value="ECO:0007669"/>
    <property type="project" value="UniProtKB-ARBA"/>
</dbReference>
<organism evidence="16 17">
    <name type="scientific">Dreissena polymorpha</name>
    <name type="common">Zebra mussel</name>
    <name type="synonym">Mytilus polymorpha</name>
    <dbReference type="NCBI Taxonomy" id="45954"/>
    <lineage>
        <taxon>Eukaryota</taxon>
        <taxon>Metazoa</taxon>
        <taxon>Spiralia</taxon>
        <taxon>Lophotrochozoa</taxon>
        <taxon>Mollusca</taxon>
        <taxon>Bivalvia</taxon>
        <taxon>Autobranchia</taxon>
        <taxon>Heteroconchia</taxon>
        <taxon>Euheterodonta</taxon>
        <taxon>Imparidentia</taxon>
        <taxon>Neoheterodontei</taxon>
        <taxon>Myida</taxon>
        <taxon>Dreissenoidea</taxon>
        <taxon>Dreissenidae</taxon>
        <taxon>Dreissena</taxon>
    </lineage>
</organism>
<accession>A0A9D4R310</accession>
<dbReference type="AlphaFoldDB" id="A0A9D4R310"/>
<evidence type="ECO:0000256" key="1">
    <source>
        <dbReference type="ARBA" id="ARBA00001933"/>
    </source>
</evidence>
<name>A0A9D4R310_DREPO</name>
<comment type="pathway">
    <text evidence="3">Amino-acid biosynthesis; L-cysteine biosynthesis; L-cysteine from L-serine: step 2/2.</text>
</comment>
<evidence type="ECO:0000256" key="13">
    <source>
        <dbReference type="ARBA" id="ARBA00079147"/>
    </source>
</evidence>
<proteinExistence type="predicted"/>
<dbReference type="GO" id="GO:0016740">
    <property type="term" value="F:transferase activity"/>
    <property type="evidence" value="ECO:0007669"/>
    <property type="project" value="UniProtKB-KW"/>
</dbReference>
<dbReference type="Gene3D" id="3.40.50.1100">
    <property type="match status" value="2"/>
</dbReference>
<keyword evidence="4" id="KW-0028">Amino-acid biosynthesis</keyword>
<evidence type="ECO:0000256" key="9">
    <source>
        <dbReference type="ARBA" id="ARBA00050981"/>
    </source>
</evidence>
<evidence type="ECO:0000256" key="7">
    <source>
        <dbReference type="ARBA" id="ARBA00022946"/>
    </source>
</evidence>
<dbReference type="PANTHER" id="PTHR10314">
    <property type="entry name" value="CYSTATHIONINE BETA-SYNTHASE"/>
    <property type="match status" value="1"/>
</dbReference>
<dbReference type="Proteomes" id="UP000828390">
    <property type="component" value="Unassembled WGS sequence"/>
</dbReference>
<dbReference type="CDD" id="cd01561">
    <property type="entry name" value="CBS_like"/>
    <property type="match status" value="1"/>
</dbReference>
<evidence type="ECO:0000256" key="10">
    <source>
        <dbReference type="ARBA" id="ARBA00058228"/>
    </source>
</evidence>
<comment type="catalytic activity">
    <reaction evidence="9">
        <text>O-succinyl-L-serine + hydrogen sulfide = L-cysteine + succinate</text>
        <dbReference type="Rhea" id="RHEA:53816"/>
        <dbReference type="ChEBI" id="CHEBI:29919"/>
        <dbReference type="ChEBI" id="CHEBI:30031"/>
        <dbReference type="ChEBI" id="CHEBI:35235"/>
        <dbReference type="ChEBI" id="CHEBI:136856"/>
    </reaction>
</comment>
<evidence type="ECO:0000256" key="8">
    <source>
        <dbReference type="ARBA" id="ARBA00023128"/>
    </source>
</evidence>
<comment type="subcellular location">
    <subcellularLocation>
        <location evidence="2">Mitochondrion</location>
    </subcellularLocation>
</comment>
<keyword evidence="17" id="KW-1185">Reference proteome</keyword>
<evidence type="ECO:0000256" key="2">
    <source>
        <dbReference type="ARBA" id="ARBA00004173"/>
    </source>
</evidence>
<dbReference type="GO" id="GO:0044272">
    <property type="term" value="P:sulfur compound biosynthetic process"/>
    <property type="evidence" value="ECO:0007669"/>
    <property type="project" value="UniProtKB-ARBA"/>
</dbReference>
<dbReference type="InterPro" id="IPR001926">
    <property type="entry name" value="TrpB-like_PALP"/>
</dbReference>
<feature type="domain" description="Tryptophan synthase beta chain-like PALP" evidence="15">
    <location>
        <begin position="235"/>
        <end position="412"/>
    </location>
</feature>
<dbReference type="InterPro" id="IPR036052">
    <property type="entry name" value="TrpB-like_PALP_sf"/>
</dbReference>
<reference evidence="16" key="1">
    <citation type="journal article" date="2019" name="bioRxiv">
        <title>The Genome of the Zebra Mussel, Dreissena polymorpha: A Resource for Invasive Species Research.</title>
        <authorList>
            <person name="McCartney M.A."/>
            <person name="Auch B."/>
            <person name="Kono T."/>
            <person name="Mallez S."/>
            <person name="Zhang Y."/>
            <person name="Obille A."/>
            <person name="Becker A."/>
            <person name="Abrahante J.E."/>
            <person name="Garbe J."/>
            <person name="Badalamenti J.P."/>
            <person name="Herman A."/>
            <person name="Mangelson H."/>
            <person name="Liachko I."/>
            <person name="Sullivan S."/>
            <person name="Sone E.D."/>
            <person name="Koren S."/>
            <person name="Silverstein K.A.T."/>
            <person name="Beckman K.B."/>
            <person name="Gohl D.M."/>
        </authorList>
    </citation>
    <scope>NUCLEOTIDE SEQUENCE</scope>
    <source>
        <strain evidence="16">Duluth1</strain>
        <tissue evidence="16">Whole animal</tissue>
    </source>
</reference>
<keyword evidence="5" id="KW-0808">Transferase</keyword>
<dbReference type="GO" id="GO:0009069">
    <property type="term" value="P:serine family amino acid metabolic process"/>
    <property type="evidence" value="ECO:0007669"/>
    <property type="project" value="UniProtKB-ARBA"/>
</dbReference>
<protein>
    <recommendedName>
        <fullName evidence="11">Cysteine synthase 1</fullName>
    </recommendedName>
    <alternativeName>
        <fullName evidence="12">O-acetylserine (thiol)-lyase 1</fullName>
    </alternativeName>
    <alternativeName>
        <fullName evidence="13">O-acetylserine sulfhydrylase 1</fullName>
    </alternativeName>
    <alternativeName>
        <fullName evidence="14">O-succinylserine sulfhydrylase</fullName>
    </alternativeName>
</protein>
<evidence type="ECO:0000256" key="4">
    <source>
        <dbReference type="ARBA" id="ARBA00022605"/>
    </source>
</evidence>
<dbReference type="InterPro" id="IPR050214">
    <property type="entry name" value="Cys_Synth/Cystath_Beta-Synth"/>
</dbReference>
<dbReference type="Pfam" id="PF00291">
    <property type="entry name" value="PALP"/>
    <property type="match status" value="1"/>
</dbReference>
<dbReference type="GO" id="GO:0008652">
    <property type="term" value="P:amino acid biosynthetic process"/>
    <property type="evidence" value="ECO:0007669"/>
    <property type="project" value="UniProtKB-KW"/>
</dbReference>
<dbReference type="FunFam" id="3.40.50.1100:FF:000011">
    <property type="entry name" value="Cysteine synthase (o-acetylserine)"/>
    <property type="match status" value="1"/>
</dbReference>
<dbReference type="SUPFAM" id="SSF53686">
    <property type="entry name" value="Tryptophan synthase beta subunit-like PLP-dependent enzymes"/>
    <property type="match status" value="1"/>
</dbReference>
<dbReference type="GO" id="GO:0005739">
    <property type="term" value="C:mitochondrion"/>
    <property type="evidence" value="ECO:0007669"/>
    <property type="project" value="UniProtKB-SubCell"/>
</dbReference>
<evidence type="ECO:0000256" key="11">
    <source>
        <dbReference type="ARBA" id="ARBA00072087"/>
    </source>
</evidence>